<dbReference type="GO" id="GO:0009236">
    <property type="term" value="P:cobalamin biosynthetic process"/>
    <property type="evidence" value="ECO:0007669"/>
    <property type="project" value="UniProtKB-UniRule"/>
</dbReference>
<dbReference type="Pfam" id="PF02277">
    <property type="entry name" value="DBI_PRT"/>
    <property type="match status" value="1"/>
</dbReference>
<sequence>MLETCAKQKKAPLSRDIRTLDDIRGLLDALPMANEGPVIEARQRDIGLTKPRGSLGRLEEIVFWLCRWQQSSIPSMENPQTCVFAGNHGIVQHDVSAFPASVTALMVENFARGGAAINQLSAELGAEVTVRALDLDRPTRDFTVEAAMSEDECVDAFRIGMEAVNPEASLLCPGEMGIGNTTSAAAICHVLWSGTPGDWVGSGTGINKTQYDRKIDVVKRAKACHGTSVKDGLDVLRCVGGREIVAMAGAIIAARLLHIPVMLDGFICGAAAAALHETSSKSLLHCMVGHGSAEPGHRLLLDRIGKRPLLDLDLRLGEGTGAVIAGLIVRAAVTCHNNMASFGDIGISPDAISGNQN</sequence>
<evidence type="ECO:0000313" key="11">
    <source>
        <dbReference type="Proteomes" id="UP000219068"/>
    </source>
</evidence>
<evidence type="ECO:0000256" key="4">
    <source>
        <dbReference type="ARBA" id="ARBA00015486"/>
    </source>
</evidence>
<dbReference type="SUPFAM" id="SSF52733">
    <property type="entry name" value="Nicotinate mononucleotide:5,6-dimethylbenzimidazole phosphoribosyltransferase (CobT)"/>
    <property type="match status" value="1"/>
</dbReference>
<dbReference type="InterPro" id="IPR003200">
    <property type="entry name" value="Nict_dMeBzImd_PRibTrfase"/>
</dbReference>
<comment type="similarity">
    <text evidence="2">Belongs to the CobT family.</text>
</comment>
<comment type="pathway">
    <text evidence="1">Nucleoside biosynthesis; alpha-ribazole biosynthesis; alpha-ribazole from 5,6-dimethylbenzimidazole: step 1/2.</text>
</comment>
<name>A0A154KXW5_9PROT</name>
<dbReference type="EMBL" id="OBMM01000008">
    <property type="protein sequence ID" value="SOC30204.1"/>
    <property type="molecule type" value="Genomic_DNA"/>
</dbReference>
<gene>
    <name evidence="10" type="ORF">SAMN05428964_108168</name>
</gene>
<dbReference type="UniPathway" id="UPA00061">
    <property type="reaction ID" value="UER00516"/>
</dbReference>
<keyword evidence="7 10" id="KW-0808">Transferase</keyword>
<dbReference type="PANTHER" id="PTHR43463">
    <property type="entry name" value="NICOTINATE-NUCLEOTIDE--DIMETHYLBENZIMIDAZOLE PHOSPHORIBOSYLTRANSFERASE"/>
    <property type="match status" value="1"/>
</dbReference>
<dbReference type="InterPro" id="IPR023195">
    <property type="entry name" value="Nict_dMeBzImd_PRibTrfase_N"/>
</dbReference>
<evidence type="ECO:0000256" key="9">
    <source>
        <dbReference type="NCBIfam" id="TIGR03160"/>
    </source>
</evidence>
<dbReference type="CDD" id="cd02439">
    <property type="entry name" value="DMB-PRT_CobT"/>
    <property type="match status" value="1"/>
</dbReference>
<dbReference type="Gene3D" id="1.10.1610.10">
    <property type="match status" value="1"/>
</dbReference>
<dbReference type="RefSeq" id="WP_062958853.1">
    <property type="nucleotide sequence ID" value="NZ_JALLPZ010000001.1"/>
</dbReference>
<evidence type="ECO:0000256" key="5">
    <source>
        <dbReference type="ARBA" id="ARBA00022573"/>
    </source>
</evidence>
<evidence type="ECO:0000256" key="3">
    <source>
        <dbReference type="ARBA" id="ARBA00011991"/>
    </source>
</evidence>
<dbReference type="EC" id="2.4.2.21" evidence="3 9"/>
<evidence type="ECO:0000256" key="8">
    <source>
        <dbReference type="ARBA" id="ARBA00047340"/>
    </source>
</evidence>
<dbReference type="InterPro" id="IPR036087">
    <property type="entry name" value="Nict_dMeBzImd_PRibTrfase_sf"/>
</dbReference>
<dbReference type="AlphaFoldDB" id="A0A154KXW5"/>
<reference evidence="10 11" key="1">
    <citation type="submission" date="2017-08" db="EMBL/GenBank/DDBJ databases">
        <authorList>
            <person name="de Groot N.N."/>
        </authorList>
    </citation>
    <scope>NUCLEOTIDE SEQUENCE [LARGE SCALE GENOMIC DNA]</scope>
    <source>
        <strain evidence="10 11">USBA 78</strain>
    </source>
</reference>
<evidence type="ECO:0000256" key="6">
    <source>
        <dbReference type="ARBA" id="ARBA00022676"/>
    </source>
</evidence>
<evidence type="ECO:0000256" key="2">
    <source>
        <dbReference type="ARBA" id="ARBA00007110"/>
    </source>
</evidence>
<evidence type="ECO:0000256" key="1">
    <source>
        <dbReference type="ARBA" id="ARBA00005049"/>
    </source>
</evidence>
<accession>A0A154KXW5</accession>
<evidence type="ECO:0000313" key="10">
    <source>
        <dbReference type="EMBL" id="SOC30204.1"/>
    </source>
</evidence>
<dbReference type="Gene3D" id="3.40.50.10210">
    <property type="match status" value="1"/>
</dbReference>
<dbReference type="NCBIfam" id="TIGR03160">
    <property type="entry name" value="cobT_DBIPRT"/>
    <property type="match status" value="1"/>
</dbReference>
<dbReference type="NCBIfam" id="NF000996">
    <property type="entry name" value="PRK00105.1"/>
    <property type="match status" value="1"/>
</dbReference>
<proteinExistence type="inferred from homology"/>
<keyword evidence="5" id="KW-0169">Cobalamin biosynthesis</keyword>
<dbReference type="Proteomes" id="UP000219068">
    <property type="component" value="Unassembled WGS sequence"/>
</dbReference>
<keyword evidence="6 10" id="KW-0328">Glycosyltransferase</keyword>
<dbReference type="PANTHER" id="PTHR43463:SF1">
    <property type="entry name" value="NICOTINATE-NUCLEOTIDE--DIMETHYLBENZIMIDAZOLE PHOSPHORIBOSYLTRANSFERASE"/>
    <property type="match status" value="1"/>
</dbReference>
<protein>
    <recommendedName>
        <fullName evidence="4 9">Nicotinate-nucleotide--dimethylbenzimidazole phosphoribosyltransferase</fullName>
        <ecNumber evidence="3 9">2.4.2.21</ecNumber>
    </recommendedName>
</protein>
<organism evidence="10 11">
    <name type="scientific">Thalassospira xiamenensis</name>
    <dbReference type="NCBI Taxonomy" id="220697"/>
    <lineage>
        <taxon>Bacteria</taxon>
        <taxon>Pseudomonadati</taxon>
        <taxon>Pseudomonadota</taxon>
        <taxon>Alphaproteobacteria</taxon>
        <taxon>Rhodospirillales</taxon>
        <taxon>Thalassospiraceae</taxon>
        <taxon>Thalassospira</taxon>
    </lineage>
</organism>
<dbReference type="InterPro" id="IPR017846">
    <property type="entry name" value="Nict_dMeBzImd_PRibTrfase_bact"/>
</dbReference>
<comment type="catalytic activity">
    <reaction evidence="8">
        <text>5,6-dimethylbenzimidazole + nicotinate beta-D-ribonucleotide = alpha-ribazole 5'-phosphate + nicotinate + H(+)</text>
        <dbReference type="Rhea" id="RHEA:11196"/>
        <dbReference type="ChEBI" id="CHEBI:15378"/>
        <dbReference type="ChEBI" id="CHEBI:15890"/>
        <dbReference type="ChEBI" id="CHEBI:32544"/>
        <dbReference type="ChEBI" id="CHEBI:57502"/>
        <dbReference type="ChEBI" id="CHEBI:57918"/>
        <dbReference type="EC" id="2.4.2.21"/>
    </reaction>
</comment>
<dbReference type="GO" id="GO:0008939">
    <property type="term" value="F:nicotinate-nucleotide-dimethylbenzimidazole phosphoribosyltransferase activity"/>
    <property type="evidence" value="ECO:0007669"/>
    <property type="project" value="UniProtKB-UniRule"/>
</dbReference>
<evidence type="ECO:0000256" key="7">
    <source>
        <dbReference type="ARBA" id="ARBA00022679"/>
    </source>
</evidence>